<dbReference type="Proteomes" id="UP000256661">
    <property type="component" value="Unassembled WGS sequence"/>
</dbReference>
<evidence type="ECO:0000313" key="2">
    <source>
        <dbReference type="Proteomes" id="UP000256661"/>
    </source>
</evidence>
<protein>
    <submittedName>
        <fullName evidence="1">Uncharacterized protein</fullName>
    </submittedName>
</protein>
<reference evidence="1 2" key="1">
    <citation type="submission" date="2018-08" db="EMBL/GenBank/DDBJ databases">
        <title>Sequencing the genomes of 1000 actinobacteria strains.</title>
        <authorList>
            <person name="Klenk H.-P."/>
        </authorList>
    </citation>
    <scope>NUCLEOTIDE SEQUENCE [LARGE SCALE GENOMIC DNA]</scope>
    <source>
        <strain evidence="1 2">DSM 43927</strain>
    </source>
</reference>
<dbReference type="OrthoDB" id="4351072at2"/>
<sequence length="155" mass="16912">MRLGPPARRPCATCPYRQDVPSGIWAPEEYQKLRRYDAPTPEQPPAVFRCHQRDRDATGGRVCAGWAGVHDGAHLLALRLAAMNGTLSPEVIDAIIGYVSPCRLFASGAEAADHGMAEIDRPGLRAIEAMSKLCRIRSDLVITDRSHVGKPGDDR</sequence>
<keyword evidence="2" id="KW-1185">Reference proteome</keyword>
<gene>
    <name evidence="1" type="ORF">DFJ69_6088</name>
</gene>
<dbReference type="InterPro" id="IPR046250">
    <property type="entry name" value="DUF6283"/>
</dbReference>
<dbReference type="Pfam" id="PF19800">
    <property type="entry name" value="DUF6283"/>
    <property type="match status" value="1"/>
</dbReference>
<organism evidence="1 2">
    <name type="scientific">Thermomonospora umbrina</name>
    <dbReference type="NCBI Taxonomy" id="111806"/>
    <lineage>
        <taxon>Bacteria</taxon>
        <taxon>Bacillati</taxon>
        <taxon>Actinomycetota</taxon>
        <taxon>Actinomycetes</taxon>
        <taxon>Streptosporangiales</taxon>
        <taxon>Thermomonosporaceae</taxon>
        <taxon>Thermomonospora</taxon>
    </lineage>
</organism>
<dbReference type="EMBL" id="QTTT01000001">
    <property type="protein sequence ID" value="REF00540.1"/>
    <property type="molecule type" value="Genomic_DNA"/>
</dbReference>
<evidence type="ECO:0000313" key="1">
    <source>
        <dbReference type="EMBL" id="REF00540.1"/>
    </source>
</evidence>
<name>A0A3D9SX58_9ACTN</name>
<comment type="caution">
    <text evidence="1">The sequence shown here is derived from an EMBL/GenBank/DDBJ whole genome shotgun (WGS) entry which is preliminary data.</text>
</comment>
<dbReference type="AlphaFoldDB" id="A0A3D9SX58"/>
<accession>A0A3D9SX58</accession>
<dbReference type="RefSeq" id="WP_116025680.1">
    <property type="nucleotide sequence ID" value="NZ_QTTT01000001.1"/>
</dbReference>
<proteinExistence type="predicted"/>